<reference evidence="2 3" key="1">
    <citation type="submission" date="2017-05" db="EMBL/GenBank/DDBJ databases">
        <title>Vagococcus spp. assemblies.</title>
        <authorList>
            <person name="Gulvik C.A."/>
        </authorList>
    </citation>
    <scope>NUCLEOTIDE SEQUENCE [LARGE SCALE GENOMIC DNA]</scope>
    <source>
        <strain evidence="2 3">DSM 24756</strain>
    </source>
</reference>
<dbReference type="EMBL" id="NGJZ01000002">
    <property type="protein sequence ID" value="RSU07403.1"/>
    <property type="molecule type" value="Genomic_DNA"/>
</dbReference>
<comment type="caution">
    <text evidence="2">The sequence shown here is derived from an EMBL/GenBank/DDBJ whole genome shotgun (WGS) entry which is preliminary data.</text>
</comment>
<feature type="transmembrane region" description="Helical" evidence="1">
    <location>
        <begin position="53"/>
        <end position="73"/>
    </location>
</feature>
<evidence type="ECO:0000313" key="3">
    <source>
        <dbReference type="Proteomes" id="UP000288669"/>
    </source>
</evidence>
<feature type="transmembrane region" description="Helical" evidence="1">
    <location>
        <begin position="20"/>
        <end position="41"/>
    </location>
</feature>
<dbReference type="RefSeq" id="WP_126825517.1">
    <property type="nucleotide sequence ID" value="NZ_JBHLWU010000002.1"/>
</dbReference>
<keyword evidence="1" id="KW-0812">Transmembrane</keyword>
<protein>
    <submittedName>
        <fullName evidence="2">Uncharacterized protein</fullName>
    </submittedName>
</protein>
<keyword evidence="1" id="KW-1133">Transmembrane helix</keyword>
<accession>A0A430AHQ9</accession>
<sequence>MFFAADTPGVVDDVFKLITRFTLVGGTLWLVWGAVILAGALKDKNGPQLQQGIWQIVGGALIIAAAALFQEALKN</sequence>
<gene>
    <name evidence="2" type="ORF">CBF30_06455</name>
</gene>
<name>A0A430AHQ9_9ENTE</name>
<proteinExistence type="predicted"/>
<dbReference type="OrthoDB" id="2187082at2"/>
<evidence type="ECO:0000256" key="1">
    <source>
        <dbReference type="SAM" id="Phobius"/>
    </source>
</evidence>
<dbReference type="Proteomes" id="UP000288669">
    <property type="component" value="Unassembled WGS sequence"/>
</dbReference>
<dbReference type="AlphaFoldDB" id="A0A430AHQ9"/>
<keyword evidence="1" id="KW-0472">Membrane</keyword>
<evidence type="ECO:0000313" key="2">
    <source>
        <dbReference type="EMBL" id="RSU07403.1"/>
    </source>
</evidence>
<keyword evidence="3" id="KW-1185">Reference proteome</keyword>
<organism evidence="2 3">
    <name type="scientific">Vagococcus entomophilus</name>
    <dbReference type="NCBI Taxonomy" id="1160095"/>
    <lineage>
        <taxon>Bacteria</taxon>
        <taxon>Bacillati</taxon>
        <taxon>Bacillota</taxon>
        <taxon>Bacilli</taxon>
        <taxon>Lactobacillales</taxon>
        <taxon>Enterococcaceae</taxon>
        <taxon>Vagococcus</taxon>
    </lineage>
</organism>